<dbReference type="InterPro" id="IPR046257">
    <property type="entry name" value="DUF6290"/>
</dbReference>
<dbReference type="AlphaFoldDB" id="A0AAU9CZS5"/>
<dbReference type="Pfam" id="PF19807">
    <property type="entry name" value="DUF6290"/>
    <property type="match status" value="1"/>
</dbReference>
<organism evidence="1 2">
    <name type="scientific">Xylocopilactobacillus apis</name>
    <dbReference type="NCBI Taxonomy" id="2932183"/>
    <lineage>
        <taxon>Bacteria</taxon>
        <taxon>Bacillati</taxon>
        <taxon>Bacillota</taxon>
        <taxon>Bacilli</taxon>
        <taxon>Lactobacillales</taxon>
        <taxon>Lactobacillaceae</taxon>
        <taxon>Xylocopilactobacillus</taxon>
    </lineage>
</organism>
<dbReference type="KEGG" id="xak:KIMC2_03280"/>
<dbReference type="EMBL" id="AP026801">
    <property type="protein sequence ID" value="BDR55766.1"/>
    <property type="molecule type" value="Genomic_DNA"/>
</dbReference>
<protein>
    <recommendedName>
        <fullName evidence="3">Antitoxin</fullName>
    </recommendedName>
</protein>
<accession>A0AAU9CZS5</accession>
<sequence length="81" mass="9590">MPTISLHFNKEEDQLFRDYAKLNGLTINEFFKESALEKIESEIDLKLYNKAIEDFEENPIIYSHKDVLKELDLQSISHVIF</sequence>
<reference evidence="1 2" key="1">
    <citation type="journal article" date="2023" name="Microbiol. Spectr.">
        <title>Symbiosis of Carpenter Bees with Uncharacterized Lactic Acid Bacteria Showing NAD Auxotrophy.</title>
        <authorList>
            <person name="Kawasaki S."/>
            <person name="Ozawa K."/>
            <person name="Mori T."/>
            <person name="Yamamoto A."/>
            <person name="Ito M."/>
            <person name="Ohkuma M."/>
            <person name="Sakamoto M."/>
            <person name="Matsutani M."/>
        </authorList>
    </citation>
    <scope>NUCLEOTIDE SEQUENCE [LARGE SCALE GENOMIC DNA]</scope>
    <source>
        <strain evidence="1 2">KimC2</strain>
    </source>
</reference>
<keyword evidence="2" id="KW-1185">Reference proteome</keyword>
<dbReference type="RefSeq" id="WP_317697335.1">
    <property type="nucleotide sequence ID" value="NZ_AP026801.1"/>
</dbReference>
<name>A0AAU9CZS5_9LACO</name>
<evidence type="ECO:0000313" key="1">
    <source>
        <dbReference type="EMBL" id="BDR55766.1"/>
    </source>
</evidence>
<dbReference type="NCBIfam" id="NF046040">
    <property type="entry name" value="RelB_antitoxin"/>
    <property type="match status" value="1"/>
</dbReference>
<gene>
    <name evidence="1" type="ORF">KIMC2_03280</name>
</gene>
<evidence type="ECO:0008006" key="3">
    <source>
        <dbReference type="Google" id="ProtNLM"/>
    </source>
</evidence>
<dbReference type="Proteomes" id="UP001321804">
    <property type="component" value="Chromosome"/>
</dbReference>
<evidence type="ECO:0000313" key="2">
    <source>
        <dbReference type="Proteomes" id="UP001321804"/>
    </source>
</evidence>
<proteinExistence type="predicted"/>